<dbReference type="InterPro" id="IPR009057">
    <property type="entry name" value="Homeodomain-like_sf"/>
</dbReference>
<dbReference type="SUPFAM" id="SSF52317">
    <property type="entry name" value="Class I glutamine amidotransferase-like"/>
    <property type="match status" value="1"/>
</dbReference>
<organism evidence="4 5">
    <name type="scientific">Crossiella cryophila</name>
    <dbReference type="NCBI Taxonomy" id="43355"/>
    <lineage>
        <taxon>Bacteria</taxon>
        <taxon>Bacillati</taxon>
        <taxon>Actinomycetota</taxon>
        <taxon>Actinomycetes</taxon>
        <taxon>Pseudonocardiales</taxon>
        <taxon>Pseudonocardiaceae</taxon>
        <taxon>Crossiella</taxon>
    </lineage>
</organism>
<dbReference type="PANTHER" id="PTHR43130:SF3">
    <property type="entry name" value="HTH-TYPE TRANSCRIPTIONAL REGULATOR RV1931C"/>
    <property type="match status" value="1"/>
</dbReference>
<dbReference type="GO" id="GO:0043565">
    <property type="term" value="F:sequence-specific DNA binding"/>
    <property type="evidence" value="ECO:0007669"/>
    <property type="project" value="InterPro"/>
</dbReference>
<dbReference type="Pfam" id="PF01965">
    <property type="entry name" value="DJ-1_PfpI"/>
    <property type="match status" value="1"/>
</dbReference>
<keyword evidence="5" id="KW-1185">Reference proteome</keyword>
<name>A0A7W7CB02_9PSEU</name>
<comment type="caution">
    <text evidence="4">The sequence shown here is derived from an EMBL/GenBank/DDBJ whole genome shotgun (WGS) entry which is preliminary data.</text>
</comment>
<dbReference type="AlphaFoldDB" id="A0A7W7CB02"/>
<evidence type="ECO:0000313" key="5">
    <source>
        <dbReference type="Proteomes" id="UP000533598"/>
    </source>
</evidence>
<dbReference type="InterPro" id="IPR029062">
    <property type="entry name" value="Class_I_gatase-like"/>
</dbReference>
<dbReference type="Proteomes" id="UP000533598">
    <property type="component" value="Unassembled WGS sequence"/>
</dbReference>
<dbReference type="Gene3D" id="1.10.10.60">
    <property type="entry name" value="Homeodomain-like"/>
    <property type="match status" value="1"/>
</dbReference>
<keyword evidence="1" id="KW-0805">Transcription regulation</keyword>
<dbReference type="InterPro" id="IPR018060">
    <property type="entry name" value="HTH_AraC"/>
</dbReference>
<proteinExistence type="predicted"/>
<dbReference type="PROSITE" id="PS01124">
    <property type="entry name" value="HTH_ARAC_FAMILY_2"/>
    <property type="match status" value="1"/>
</dbReference>
<dbReference type="CDD" id="cd03137">
    <property type="entry name" value="GATase1_AraC_1"/>
    <property type="match status" value="1"/>
</dbReference>
<dbReference type="PANTHER" id="PTHR43130">
    <property type="entry name" value="ARAC-FAMILY TRANSCRIPTIONAL REGULATOR"/>
    <property type="match status" value="1"/>
</dbReference>
<dbReference type="InterPro" id="IPR002818">
    <property type="entry name" value="DJ-1/PfpI"/>
</dbReference>
<keyword evidence="2" id="KW-0804">Transcription</keyword>
<dbReference type="Pfam" id="PF12833">
    <property type="entry name" value="HTH_18"/>
    <property type="match status" value="1"/>
</dbReference>
<dbReference type="SUPFAM" id="SSF46689">
    <property type="entry name" value="Homeodomain-like"/>
    <property type="match status" value="2"/>
</dbReference>
<gene>
    <name evidence="4" type="ORF">HNR67_003965</name>
</gene>
<sequence length="320" mass="34270">MSATPRTVLVVLYDGVRLLDVTGPLEVFAVANEHGADYRLLLASPGGADIRANTASRLGADLDLAAADAHGATLLVPGGPDWARTISDADFLGHIRRLSAQAERTASVCGGAFVLAAAGLLDGRRATTHWDLTDALSRRFPAVRVDEDAIFVRDGPVITSAGVTSGIDLALALVEEDLGVDAARTVAKYLVVFLQRPGGQSQFSARERAGRPRTEGLRRLLDTVVADPAGEHSLAGLANRAGMSGRHLTRLFREELDTTPAHYVERVRVEAARHQLESTADPLDVVARLAGFGSVETLRRAFHREIGVTPGGYRSRFRRD</sequence>
<dbReference type="SMART" id="SM00342">
    <property type="entry name" value="HTH_ARAC"/>
    <property type="match status" value="1"/>
</dbReference>
<protein>
    <submittedName>
        <fullName evidence="4">Transcriptional regulator GlxA family with amidase domain</fullName>
    </submittedName>
</protein>
<accession>A0A7W7CB02</accession>
<evidence type="ECO:0000259" key="3">
    <source>
        <dbReference type="PROSITE" id="PS01124"/>
    </source>
</evidence>
<evidence type="ECO:0000313" key="4">
    <source>
        <dbReference type="EMBL" id="MBB4677847.1"/>
    </source>
</evidence>
<dbReference type="EMBL" id="JACHMH010000001">
    <property type="protein sequence ID" value="MBB4677847.1"/>
    <property type="molecule type" value="Genomic_DNA"/>
</dbReference>
<reference evidence="4 5" key="1">
    <citation type="submission" date="2020-08" db="EMBL/GenBank/DDBJ databases">
        <title>Sequencing the genomes of 1000 actinobacteria strains.</title>
        <authorList>
            <person name="Klenk H.-P."/>
        </authorList>
    </citation>
    <scope>NUCLEOTIDE SEQUENCE [LARGE SCALE GENOMIC DNA]</scope>
    <source>
        <strain evidence="4 5">DSM 44230</strain>
    </source>
</reference>
<dbReference type="InterPro" id="IPR052158">
    <property type="entry name" value="INH-QAR"/>
</dbReference>
<evidence type="ECO:0000256" key="1">
    <source>
        <dbReference type="ARBA" id="ARBA00023015"/>
    </source>
</evidence>
<evidence type="ECO:0000256" key="2">
    <source>
        <dbReference type="ARBA" id="ARBA00023163"/>
    </source>
</evidence>
<dbReference type="Gene3D" id="3.40.50.880">
    <property type="match status" value="1"/>
</dbReference>
<dbReference type="GO" id="GO:0003700">
    <property type="term" value="F:DNA-binding transcription factor activity"/>
    <property type="evidence" value="ECO:0007669"/>
    <property type="project" value="InterPro"/>
</dbReference>
<feature type="domain" description="HTH araC/xylS-type" evidence="3">
    <location>
        <begin position="218"/>
        <end position="316"/>
    </location>
</feature>